<organism evidence="3 4">
    <name type="scientific">Caldibacillus debilis</name>
    <dbReference type="NCBI Taxonomy" id="301148"/>
    <lineage>
        <taxon>Bacteria</taxon>
        <taxon>Bacillati</taxon>
        <taxon>Bacillota</taxon>
        <taxon>Bacilli</taxon>
        <taxon>Bacillales</taxon>
        <taxon>Bacillaceae</taxon>
        <taxon>Caldibacillus</taxon>
    </lineage>
</organism>
<evidence type="ECO:0000313" key="4">
    <source>
        <dbReference type="Proteomes" id="UP000075683"/>
    </source>
</evidence>
<protein>
    <recommendedName>
        <fullName evidence="2">Transcription regulator PadR N-terminal domain-containing protein</fullName>
    </recommendedName>
</protein>
<evidence type="ECO:0000256" key="1">
    <source>
        <dbReference type="SAM" id="Coils"/>
    </source>
</evidence>
<dbReference type="SUPFAM" id="SSF46785">
    <property type="entry name" value="Winged helix' DNA-binding domain"/>
    <property type="match status" value="1"/>
</dbReference>
<proteinExistence type="predicted"/>
<feature type="domain" description="Transcription regulator PadR N-terminal" evidence="2">
    <location>
        <begin position="6"/>
        <end position="79"/>
    </location>
</feature>
<accession>A0A150MBK8</accession>
<keyword evidence="1" id="KW-0175">Coiled coil</keyword>
<dbReference type="PANTHER" id="PTHR33169:SF14">
    <property type="entry name" value="TRANSCRIPTIONAL REGULATOR RV3488"/>
    <property type="match status" value="1"/>
</dbReference>
<dbReference type="STRING" id="301148.B4135_1560"/>
<dbReference type="RefSeq" id="WP_061568207.1">
    <property type="nucleotide sequence ID" value="NZ_LQYT01000016.1"/>
</dbReference>
<feature type="coiled-coil region" evidence="1">
    <location>
        <begin position="110"/>
        <end position="141"/>
    </location>
</feature>
<dbReference type="InterPro" id="IPR036390">
    <property type="entry name" value="WH_DNA-bd_sf"/>
</dbReference>
<dbReference type="InterPro" id="IPR052509">
    <property type="entry name" value="Metal_resp_DNA-bind_regulator"/>
</dbReference>
<reference evidence="3 4" key="1">
    <citation type="submission" date="2016-01" db="EMBL/GenBank/DDBJ databases">
        <title>Draft Genome Sequences of Seven Thermophilic Sporeformers Isolated from Foods.</title>
        <authorList>
            <person name="Berendsen E.M."/>
            <person name="Wells-Bennik M.H."/>
            <person name="Krawcyk A.O."/>
            <person name="De Jong A."/>
            <person name="Holsappel S."/>
            <person name="Eijlander R.T."/>
            <person name="Kuipers O.P."/>
        </authorList>
    </citation>
    <scope>NUCLEOTIDE SEQUENCE [LARGE SCALE GENOMIC DNA]</scope>
    <source>
        <strain evidence="3 4">B4135</strain>
    </source>
</reference>
<dbReference type="InterPro" id="IPR036388">
    <property type="entry name" value="WH-like_DNA-bd_sf"/>
</dbReference>
<evidence type="ECO:0000313" key="3">
    <source>
        <dbReference type="EMBL" id="KYD21934.1"/>
    </source>
</evidence>
<evidence type="ECO:0000259" key="2">
    <source>
        <dbReference type="Pfam" id="PF03551"/>
    </source>
</evidence>
<comment type="caution">
    <text evidence="3">The sequence shown here is derived from an EMBL/GenBank/DDBJ whole genome shotgun (WGS) entry which is preliminary data.</text>
</comment>
<dbReference type="Proteomes" id="UP000075683">
    <property type="component" value="Unassembled WGS sequence"/>
</dbReference>
<dbReference type="Gene3D" id="1.10.10.10">
    <property type="entry name" value="Winged helix-like DNA-binding domain superfamily/Winged helix DNA-binding domain"/>
    <property type="match status" value="1"/>
</dbReference>
<name>A0A150MBK8_9BACI</name>
<dbReference type="EMBL" id="LQYT01000016">
    <property type="protein sequence ID" value="KYD21934.1"/>
    <property type="molecule type" value="Genomic_DNA"/>
</dbReference>
<dbReference type="Pfam" id="PF03551">
    <property type="entry name" value="PadR"/>
    <property type="match status" value="1"/>
</dbReference>
<gene>
    <name evidence="3" type="ORF">B4135_1560</name>
</gene>
<sequence>MARLMVLGFLNKRPMSGYEIQQHLQQGRTEEWTNVLPGSLYHALKQLEKEGLVKVREVIRTGHRSKAVYEITEKGREVYTAMLREALQTPDLPYPRNFYSALAFLADLPKEEIRQALSEHIEEIKKKMENLKIGRKAKTEAGVNAEYIHAIFANAEKHIRLHLEFLHELQQLLEKAKLEDIEIPKMEEP</sequence>
<dbReference type="AlphaFoldDB" id="A0A150MBK8"/>
<dbReference type="InterPro" id="IPR005149">
    <property type="entry name" value="Tscrpt_reg_PadR_N"/>
</dbReference>
<dbReference type="PANTHER" id="PTHR33169">
    <property type="entry name" value="PADR-FAMILY TRANSCRIPTIONAL REGULATOR"/>
    <property type="match status" value="1"/>
</dbReference>
<dbReference type="OrthoDB" id="9808762at2"/>